<accession>A0A918REW5</accession>
<dbReference type="SMART" id="SM00797">
    <property type="entry name" value="AHS2"/>
    <property type="match status" value="1"/>
</dbReference>
<reference evidence="5" key="1">
    <citation type="journal article" date="2014" name="Int. J. Syst. Evol. Microbiol.">
        <title>Complete genome sequence of Corynebacterium casei LMG S-19264T (=DSM 44701T), isolated from a smear-ripened cheese.</title>
        <authorList>
            <consortium name="US DOE Joint Genome Institute (JGI-PGF)"/>
            <person name="Walter F."/>
            <person name="Albersmeier A."/>
            <person name="Kalinowski J."/>
            <person name="Ruckert C."/>
        </authorList>
    </citation>
    <scope>NUCLEOTIDE SEQUENCE</scope>
    <source>
        <strain evidence="5">KCTC 12710</strain>
    </source>
</reference>
<keyword evidence="1" id="KW-0547">Nucleotide-binding</keyword>
<dbReference type="GO" id="GO:0005524">
    <property type="term" value="F:ATP binding"/>
    <property type="evidence" value="ECO:0007669"/>
    <property type="project" value="UniProtKB-KW"/>
</dbReference>
<name>A0A918REW5_9FLAO</name>
<dbReference type="Gene3D" id="2.40.100.10">
    <property type="entry name" value="Cyclophilin-like"/>
    <property type="match status" value="1"/>
</dbReference>
<protein>
    <submittedName>
        <fullName evidence="5">KipI antagonist</fullName>
    </submittedName>
</protein>
<keyword evidence="6" id="KW-1185">Reference proteome</keyword>
<dbReference type="InterPro" id="IPR003778">
    <property type="entry name" value="CT_A_B"/>
</dbReference>
<sequence length="282" mass="31362">MIKVLKPGLFSTVQDLGRFGYQDLGVPYSGVMDMQAAKIANVLLNNREDSAVLEMTMTGPALHFNAHTIICLTGADISAKLNSKALSNYELIKVQPNDVLSFGALKKGFRCYLSIMGGFKTEICMQSRSMYTGVTSNNRLLKGDYLEVEENHVMLSNKNAGLKIDTTYMDSSIVDVFRGPEFHLLSKEQQEELLNNDFSISNYNNRMAYQLNELLDNNLSPIITSPVLPGTVQLTPSGKIIILMRDCQTTGGYPRIFQLTVQGINSIAQKRTGQNITFNLRK</sequence>
<dbReference type="EMBL" id="BMWZ01000013">
    <property type="protein sequence ID" value="GGZ94063.1"/>
    <property type="molecule type" value="Genomic_DNA"/>
</dbReference>
<evidence type="ECO:0000313" key="5">
    <source>
        <dbReference type="EMBL" id="GGZ94063.1"/>
    </source>
</evidence>
<organism evidence="5 6">
    <name type="scientific">Algibacter mikhailovii</name>
    <dbReference type="NCBI Taxonomy" id="425498"/>
    <lineage>
        <taxon>Bacteria</taxon>
        <taxon>Pseudomonadati</taxon>
        <taxon>Bacteroidota</taxon>
        <taxon>Flavobacteriia</taxon>
        <taxon>Flavobacteriales</taxon>
        <taxon>Flavobacteriaceae</taxon>
        <taxon>Algibacter</taxon>
    </lineage>
</organism>
<evidence type="ECO:0000256" key="3">
    <source>
        <dbReference type="ARBA" id="ARBA00022840"/>
    </source>
</evidence>
<evidence type="ECO:0000259" key="4">
    <source>
        <dbReference type="SMART" id="SM00797"/>
    </source>
</evidence>
<reference evidence="5" key="2">
    <citation type="submission" date="2020-09" db="EMBL/GenBank/DDBJ databases">
        <authorList>
            <person name="Sun Q."/>
            <person name="Kim S."/>
        </authorList>
    </citation>
    <scope>NUCLEOTIDE SEQUENCE</scope>
    <source>
        <strain evidence="5">KCTC 12710</strain>
    </source>
</reference>
<dbReference type="InterPro" id="IPR029000">
    <property type="entry name" value="Cyclophilin-like_dom_sf"/>
</dbReference>
<evidence type="ECO:0000256" key="2">
    <source>
        <dbReference type="ARBA" id="ARBA00022801"/>
    </source>
</evidence>
<dbReference type="Proteomes" id="UP000636004">
    <property type="component" value="Unassembled WGS sequence"/>
</dbReference>
<keyword evidence="2" id="KW-0378">Hydrolase</keyword>
<dbReference type="PANTHER" id="PTHR43309:SF5">
    <property type="entry name" value="5-OXOPROLINASE SUBUNIT C"/>
    <property type="match status" value="1"/>
</dbReference>
<dbReference type="AlphaFoldDB" id="A0A918REW5"/>
<dbReference type="Pfam" id="PF02626">
    <property type="entry name" value="CT_A_B"/>
    <property type="match status" value="1"/>
</dbReference>
<keyword evidence="3" id="KW-0067">ATP-binding</keyword>
<dbReference type="PANTHER" id="PTHR43309">
    <property type="entry name" value="5-OXOPROLINASE SUBUNIT C"/>
    <property type="match status" value="1"/>
</dbReference>
<evidence type="ECO:0000256" key="1">
    <source>
        <dbReference type="ARBA" id="ARBA00022741"/>
    </source>
</evidence>
<proteinExistence type="predicted"/>
<evidence type="ECO:0000313" key="6">
    <source>
        <dbReference type="Proteomes" id="UP000636004"/>
    </source>
</evidence>
<gene>
    <name evidence="5" type="ORF">GCM10007028_35590</name>
</gene>
<dbReference type="GO" id="GO:0016787">
    <property type="term" value="F:hydrolase activity"/>
    <property type="evidence" value="ECO:0007669"/>
    <property type="project" value="UniProtKB-KW"/>
</dbReference>
<feature type="domain" description="Carboxyltransferase" evidence="4">
    <location>
        <begin position="23"/>
        <end position="282"/>
    </location>
</feature>
<comment type="caution">
    <text evidence="5">The sequence shown here is derived from an EMBL/GenBank/DDBJ whole genome shotgun (WGS) entry which is preliminary data.</text>
</comment>
<dbReference type="InterPro" id="IPR052708">
    <property type="entry name" value="PxpC"/>
</dbReference>
<dbReference type="RefSeq" id="WP_189362794.1">
    <property type="nucleotide sequence ID" value="NZ_BMWZ01000013.1"/>
</dbReference>